<reference evidence="3 4" key="1">
    <citation type="journal article" date="2016" name="Nat. Commun.">
        <title>Thousands of microbial genomes shed light on interconnected biogeochemical processes in an aquifer system.</title>
        <authorList>
            <person name="Anantharaman K."/>
            <person name="Brown C.T."/>
            <person name="Hug L.A."/>
            <person name="Sharon I."/>
            <person name="Castelle C.J."/>
            <person name="Probst A.J."/>
            <person name="Thomas B.C."/>
            <person name="Singh A."/>
            <person name="Wilkins M.J."/>
            <person name="Karaoz U."/>
            <person name="Brodie E.L."/>
            <person name="Williams K.H."/>
            <person name="Hubbard S.S."/>
            <person name="Banfield J.F."/>
        </authorList>
    </citation>
    <scope>NUCLEOTIDE SEQUENCE [LARGE SCALE GENOMIC DNA]</scope>
</reference>
<name>A0A1F6TIG2_9PROT</name>
<evidence type="ECO:0000313" key="4">
    <source>
        <dbReference type="Proteomes" id="UP000177925"/>
    </source>
</evidence>
<comment type="caution">
    <text evidence="3">The sequence shown here is derived from an EMBL/GenBank/DDBJ whole genome shotgun (WGS) entry which is preliminary data.</text>
</comment>
<evidence type="ECO:0000259" key="2">
    <source>
        <dbReference type="Pfam" id="PF04773"/>
    </source>
</evidence>
<dbReference type="PANTHER" id="PTHR38731">
    <property type="entry name" value="LIPL45-RELATED LIPOPROTEIN-RELATED"/>
    <property type="match status" value="1"/>
</dbReference>
<dbReference type="Proteomes" id="UP000177925">
    <property type="component" value="Unassembled WGS sequence"/>
</dbReference>
<feature type="region of interest" description="Disordered" evidence="1">
    <location>
        <begin position="212"/>
        <end position="250"/>
    </location>
</feature>
<feature type="domain" description="FecR protein" evidence="2">
    <location>
        <begin position="81"/>
        <end position="181"/>
    </location>
</feature>
<accession>A0A1F6TIG2</accession>
<gene>
    <name evidence="3" type="ORF">A2150_03310</name>
</gene>
<organism evidence="3 4">
    <name type="scientific">Candidatus Muproteobacteria bacterium RBG_16_64_11</name>
    <dbReference type="NCBI Taxonomy" id="1817758"/>
    <lineage>
        <taxon>Bacteria</taxon>
        <taxon>Pseudomonadati</taxon>
        <taxon>Pseudomonadota</taxon>
        <taxon>Candidatus Muproteobacteria</taxon>
    </lineage>
</organism>
<dbReference type="Pfam" id="PF04773">
    <property type="entry name" value="FecR"/>
    <property type="match status" value="1"/>
</dbReference>
<dbReference type="EMBL" id="MFSS01000008">
    <property type="protein sequence ID" value="OGI44902.1"/>
    <property type="molecule type" value="Genomic_DNA"/>
</dbReference>
<feature type="compositionally biased region" description="Low complexity" evidence="1">
    <location>
        <begin position="228"/>
        <end position="240"/>
    </location>
</feature>
<proteinExistence type="predicted"/>
<evidence type="ECO:0000313" key="3">
    <source>
        <dbReference type="EMBL" id="OGI44902.1"/>
    </source>
</evidence>
<protein>
    <recommendedName>
        <fullName evidence="2">FecR protein domain-containing protein</fullName>
    </recommendedName>
</protein>
<dbReference type="InterPro" id="IPR006860">
    <property type="entry name" value="FecR"/>
</dbReference>
<dbReference type="Gene3D" id="2.60.120.1440">
    <property type="match status" value="1"/>
</dbReference>
<sequence length="250" mass="26548">MNHAAESIIRKSLFERGEPMKYLTMTLARFLAVLLLAVPLHGAWAAEAGRIAVVEGKADIVRAGTAPAVAAKVGDAVNEKDVLRTKRRSRLEVKMTDGSLLKLSELTQIEISKYAPGGDQPDGLISATRGQVRAIVTETFAKRKESFRVKTPTALVGVQGTDFALLMFTNLTQIMVYQGVVSAKNVLAEVAGQVILTAGQMTKVYANQAPETPQDIGAADGGNGFKDPTLLPTTPTPLEGGVPGLTPPKK</sequence>
<dbReference type="AlphaFoldDB" id="A0A1F6TIG2"/>
<evidence type="ECO:0000256" key="1">
    <source>
        <dbReference type="SAM" id="MobiDB-lite"/>
    </source>
</evidence>